<protein>
    <submittedName>
        <fullName evidence="1">Uncharacterized protein</fullName>
    </submittedName>
</protein>
<accession>A0A9P4K0I9</accession>
<sequence length="90" mass="10191">MESSHRSSSPEYIFDKKEERPKIIKYKSTNKFSPGQVVYLRVPGATEHEGPYKVETCAGLRQYTLCFPGGEPARDGVIIEEDDLRLQKTG</sequence>
<dbReference type="EMBL" id="ML986763">
    <property type="protein sequence ID" value="KAF2258468.1"/>
    <property type="molecule type" value="Genomic_DNA"/>
</dbReference>
<proteinExistence type="predicted"/>
<dbReference type="Proteomes" id="UP000800093">
    <property type="component" value="Unassembled WGS sequence"/>
</dbReference>
<gene>
    <name evidence="1" type="ORF">CC78DRAFT_114468</name>
</gene>
<evidence type="ECO:0000313" key="1">
    <source>
        <dbReference type="EMBL" id="KAF2258468.1"/>
    </source>
</evidence>
<keyword evidence="2" id="KW-1185">Reference proteome</keyword>
<evidence type="ECO:0000313" key="2">
    <source>
        <dbReference type="Proteomes" id="UP000800093"/>
    </source>
</evidence>
<dbReference type="AlphaFoldDB" id="A0A9P4K0I9"/>
<name>A0A9P4K0I9_9PLEO</name>
<organism evidence="1 2">
    <name type="scientific">Lojkania enalia</name>
    <dbReference type="NCBI Taxonomy" id="147567"/>
    <lineage>
        <taxon>Eukaryota</taxon>
        <taxon>Fungi</taxon>
        <taxon>Dikarya</taxon>
        <taxon>Ascomycota</taxon>
        <taxon>Pezizomycotina</taxon>
        <taxon>Dothideomycetes</taxon>
        <taxon>Pleosporomycetidae</taxon>
        <taxon>Pleosporales</taxon>
        <taxon>Pleosporales incertae sedis</taxon>
        <taxon>Lojkania</taxon>
    </lineage>
</organism>
<comment type="caution">
    <text evidence="1">The sequence shown here is derived from an EMBL/GenBank/DDBJ whole genome shotgun (WGS) entry which is preliminary data.</text>
</comment>
<dbReference type="OrthoDB" id="4725400at2759"/>
<reference evidence="2" key="1">
    <citation type="journal article" date="2020" name="Stud. Mycol.">
        <title>101 Dothideomycetes genomes: A test case for predicting lifestyles and emergence of pathogens.</title>
        <authorList>
            <person name="Haridas S."/>
            <person name="Albert R."/>
            <person name="Binder M."/>
            <person name="Bloem J."/>
            <person name="LaButti K."/>
            <person name="Salamov A."/>
            <person name="Andreopoulos B."/>
            <person name="Baker S."/>
            <person name="Barry K."/>
            <person name="Bills G."/>
            <person name="Bluhm B."/>
            <person name="Cannon C."/>
            <person name="Castanera R."/>
            <person name="Culley D."/>
            <person name="Daum C."/>
            <person name="Ezra D."/>
            <person name="Gonzalez J."/>
            <person name="Henrissat B."/>
            <person name="Kuo A."/>
            <person name="Liang C."/>
            <person name="Lipzen A."/>
            <person name="Lutzoni F."/>
            <person name="Magnuson J."/>
            <person name="Mondo S."/>
            <person name="Nolan M."/>
            <person name="Ohm R."/>
            <person name="Pangilinan J."/>
            <person name="Park H.-J."/>
            <person name="Ramirez L."/>
            <person name="Alfaro M."/>
            <person name="Sun H."/>
            <person name="Tritt A."/>
            <person name="Yoshinaga Y."/>
            <person name="Zwiers L.-H."/>
            <person name="Turgeon B."/>
            <person name="Goodwin S."/>
            <person name="Spatafora J."/>
            <person name="Crous P."/>
            <person name="Grigoriev I."/>
        </authorList>
    </citation>
    <scope>NUCLEOTIDE SEQUENCE [LARGE SCALE GENOMIC DNA]</scope>
    <source>
        <strain evidence="2">CBS 304.66</strain>
    </source>
</reference>